<organism evidence="1 3">
    <name type="scientific">Medicago truncatula</name>
    <name type="common">Barrel medic</name>
    <name type="synonym">Medicago tribuloides</name>
    <dbReference type="NCBI Taxonomy" id="3880"/>
    <lineage>
        <taxon>Eukaryota</taxon>
        <taxon>Viridiplantae</taxon>
        <taxon>Streptophyta</taxon>
        <taxon>Embryophyta</taxon>
        <taxon>Tracheophyta</taxon>
        <taxon>Spermatophyta</taxon>
        <taxon>Magnoliopsida</taxon>
        <taxon>eudicotyledons</taxon>
        <taxon>Gunneridae</taxon>
        <taxon>Pentapetalae</taxon>
        <taxon>rosids</taxon>
        <taxon>fabids</taxon>
        <taxon>Fabales</taxon>
        <taxon>Fabaceae</taxon>
        <taxon>Papilionoideae</taxon>
        <taxon>50 kb inversion clade</taxon>
        <taxon>NPAAA clade</taxon>
        <taxon>Hologalegina</taxon>
        <taxon>IRL clade</taxon>
        <taxon>Trifolieae</taxon>
        <taxon>Medicago</taxon>
    </lineage>
</organism>
<evidence type="ECO:0000313" key="3">
    <source>
        <dbReference type="Proteomes" id="UP000002051"/>
    </source>
</evidence>
<protein>
    <submittedName>
        <fullName evidence="1 2">Uncharacterized protein</fullName>
    </submittedName>
</protein>
<accession>A0A072TM44</accession>
<proteinExistence type="predicted"/>
<dbReference type="HOGENOM" id="CLU_2835044_0_0_1"/>
<dbReference type="AlphaFoldDB" id="A0A072TM44"/>
<reference evidence="1 3" key="1">
    <citation type="journal article" date="2011" name="Nature">
        <title>The Medicago genome provides insight into the evolution of rhizobial symbioses.</title>
        <authorList>
            <person name="Young N.D."/>
            <person name="Debelle F."/>
            <person name="Oldroyd G.E."/>
            <person name="Geurts R."/>
            <person name="Cannon S.B."/>
            <person name="Udvardi M.K."/>
            <person name="Benedito V.A."/>
            <person name="Mayer K.F."/>
            <person name="Gouzy J."/>
            <person name="Schoof H."/>
            <person name="Van de Peer Y."/>
            <person name="Proost S."/>
            <person name="Cook D.R."/>
            <person name="Meyers B.C."/>
            <person name="Spannagl M."/>
            <person name="Cheung F."/>
            <person name="De Mita S."/>
            <person name="Krishnakumar V."/>
            <person name="Gundlach H."/>
            <person name="Zhou S."/>
            <person name="Mudge J."/>
            <person name="Bharti A.K."/>
            <person name="Murray J.D."/>
            <person name="Naoumkina M.A."/>
            <person name="Rosen B."/>
            <person name="Silverstein K.A."/>
            <person name="Tang H."/>
            <person name="Rombauts S."/>
            <person name="Zhao P.X."/>
            <person name="Zhou P."/>
            <person name="Barbe V."/>
            <person name="Bardou P."/>
            <person name="Bechner M."/>
            <person name="Bellec A."/>
            <person name="Berger A."/>
            <person name="Berges H."/>
            <person name="Bidwell S."/>
            <person name="Bisseling T."/>
            <person name="Choisne N."/>
            <person name="Couloux A."/>
            <person name="Denny R."/>
            <person name="Deshpande S."/>
            <person name="Dai X."/>
            <person name="Doyle J.J."/>
            <person name="Dudez A.M."/>
            <person name="Farmer A.D."/>
            <person name="Fouteau S."/>
            <person name="Franken C."/>
            <person name="Gibelin C."/>
            <person name="Gish J."/>
            <person name="Goldstein S."/>
            <person name="Gonzalez A.J."/>
            <person name="Green P.J."/>
            <person name="Hallab A."/>
            <person name="Hartog M."/>
            <person name="Hua A."/>
            <person name="Humphray S.J."/>
            <person name="Jeong D.H."/>
            <person name="Jing Y."/>
            <person name="Jocker A."/>
            <person name="Kenton S.M."/>
            <person name="Kim D.J."/>
            <person name="Klee K."/>
            <person name="Lai H."/>
            <person name="Lang C."/>
            <person name="Lin S."/>
            <person name="Macmil S.L."/>
            <person name="Magdelenat G."/>
            <person name="Matthews L."/>
            <person name="McCorrison J."/>
            <person name="Monaghan E.L."/>
            <person name="Mun J.H."/>
            <person name="Najar F.Z."/>
            <person name="Nicholson C."/>
            <person name="Noirot C."/>
            <person name="O'Bleness M."/>
            <person name="Paule C.R."/>
            <person name="Poulain J."/>
            <person name="Prion F."/>
            <person name="Qin B."/>
            <person name="Qu C."/>
            <person name="Retzel E.F."/>
            <person name="Riddle C."/>
            <person name="Sallet E."/>
            <person name="Samain S."/>
            <person name="Samson N."/>
            <person name="Sanders I."/>
            <person name="Saurat O."/>
            <person name="Scarpelli C."/>
            <person name="Schiex T."/>
            <person name="Segurens B."/>
            <person name="Severin A.J."/>
            <person name="Sherrier D.J."/>
            <person name="Shi R."/>
            <person name="Sims S."/>
            <person name="Singer S.R."/>
            <person name="Sinharoy S."/>
            <person name="Sterck L."/>
            <person name="Viollet A."/>
            <person name="Wang B.B."/>
            <person name="Wang K."/>
            <person name="Wang M."/>
            <person name="Wang X."/>
            <person name="Warfsmann J."/>
            <person name="Weissenbach J."/>
            <person name="White D.D."/>
            <person name="White J.D."/>
            <person name="Wiley G.B."/>
            <person name="Wincker P."/>
            <person name="Xing Y."/>
            <person name="Yang L."/>
            <person name="Yao Z."/>
            <person name="Ying F."/>
            <person name="Zhai J."/>
            <person name="Zhou L."/>
            <person name="Zuber A."/>
            <person name="Denarie J."/>
            <person name="Dixon R.A."/>
            <person name="May G.D."/>
            <person name="Schwartz D.C."/>
            <person name="Rogers J."/>
            <person name="Quetier F."/>
            <person name="Town C.D."/>
            <person name="Roe B.A."/>
        </authorList>
    </citation>
    <scope>NUCLEOTIDE SEQUENCE [LARGE SCALE GENOMIC DNA]</scope>
    <source>
        <strain evidence="1">A17</strain>
        <strain evidence="2 3">cv. Jemalong A17</strain>
    </source>
</reference>
<keyword evidence="3" id="KW-1185">Reference proteome</keyword>
<name>A0A072TM44_MEDTR</name>
<evidence type="ECO:0000313" key="2">
    <source>
        <dbReference type="EnsemblPlants" id="KEH18477"/>
    </source>
</evidence>
<reference evidence="1 3" key="2">
    <citation type="journal article" date="2014" name="BMC Genomics">
        <title>An improved genome release (version Mt4.0) for the model legume Medicago truncatula.</title>
        <authorList>
            <person name="Tang H."/>
            <person name="Krishnakumar V."/>
            <person name="Bidwell S."/>
            <person name="Rosen B."/>
            <person name="Chan A."/>
            <person name="Zhou S."/>
            <person name="Gentzbittel L."/>
            <person name="Childs K.L."/>
            <person name="Yandell M."/>
            <person name="Gundlach H."/>
            <person name="Mayer K.F."/>
            <person name="Schwartz D.C."/>
            <person name="Town C.D."/>
        </authorList>
    </citation>
    <scope>GENOME REANNOTATION</scope>
    <source>
        <strain evidence="1">A17</strain>
        <strain evidence="2 3">cv. Jemalong A17</strain>
    </source>
</reference>
<sequence length="66" mass="7297">MGFNGGWVRGKDGFAVEEKIGFHAWIDIWSVAEGLLFSNITDPHQSRCSTNIKKISTTTDVELPTS</sequence>
<evidence type="ECO:0000313" key="1">
    <source>
        <dbReference type="EMBL" id="KEH18477.1"/>
    </source>
</evidence>
<dbReference type="EMBL" id="CM001224">
    <property type="protein sequence ID" value="KEH18477.1"/>
    <property type="molecule type" value="Genomic_DNA"/>
</dbReference>
<gene>
    <name evidence="1" type="ordered locus">MTR_8g020745</name>
</gene>
<dbReference type="Proteomes" id="UP000002051">
    <property type="component" value="Chromosome 8"/>
</dbReference>
<dbReference type="EnsemblPlants" id="KEH18477">
    <property type="protein sequence ID" value="KEH18477"/>
    <property type="gene ID" value="MTR_8g020745"/>
</dbReference>
<reference evidence="2" key="3">
    <citation type="submission" date="2015-04" db="UniProtKB">
        <authorList>
            <consortium name="EnsemblPlants"/>
        </authorList>
    </citation>
    <scope>IDENTIFICATION</scope>
    <source>
        <strain evidence="2">cv. Jemalong A17</strain>
    </source>
</reference>